<accession>A0A835D4U0</accession>
<dbReference type="EMBL" id="JABCRI010000018">
    <property type="protein sequence ID" value="KAF8390106.1"/>
    <property type="molecule type" value="Genomic_DNA"/>
</dbReference>
<feature type="compositionally biased region" description="Polar residues" evidence="1">
    <location>
        <begin position="85"/>
        <end position="110"/>
    </location>
</feature>
<comment type="caution">
    <text evidence="2">The sequence shown here is derived from an EMBL/GenBank/DDBJ whole genome shotgun (WGS) entry which is preliminary data.</text>
</comment>
<evidence type="ECO:0000313" key="2">
    <source>
        <dbReference type="EMBL" id="KAF8390106.1"/>
    </source>
</evidence>
<evidence type="ECO:0000313" key="3">
    <source>
        <dbReference type="Proteomes" id="UP000655225"/>
    </source>
</evidence>
<sequence length="134" mass="14842">MEDERREAAIAAASVLQPNFKSGSVRRDQLNKFKELHRRRLQIKSNSKIQKNSKANASGAGKAHGEKLGAKASKVKDTSVMIDDSSVSTSKGNNTKDISSLQQDKASASLVSKKHPKLHWGLDTKERWERKANM</sequence>
<dbReference type="AlphaFoldDB" id="A0A835D4U0"/>
<dbReference type="OMA" id="WGLDIKE"/>
<reference evidence="2 3" key="1">
    <citation type="submission" date="2020-04" db="EMBL/GenBank/DDBJ databases">
        <title>Plant Genome Project.</title>
        <authorList>
            <person name="Zhang R.-G."/>
        </authorList>
    </citation>
    <scope>NUCLEOTIDE SEQUENCE [LARGE SCALE GENOMIC DNA]</scope>
    <source>
        <strain evidence="2">YNK0</strain>
        <tissue evidence="2">Leaf</tissue>
    </source>
</reference>
<name>A0A835D4U0_TETSI</name>
<evidence type="ECO:0000256" key="1">
    <source>
        <dbReference type="SAM" id="MobiDB-lite"/>
    </source>
</evidence>
<dbReference type="Proteomes" id="UP000655225">
    <property type="component" value="Unassembled WGS sequence"/>
</dbReference>
<protein>
    <submittedName>
        <fullName evidence="2">Uncharacterized protein</fullName>
    </submittedName>
</protein>
<feature type="region of interest" description="Disordered" evidence="1">
    <location>
        <begin position="36"/>
        <end position="134"/>
    </location>
</feature>
<dbReference type="PANTHER" id="PTHR14386:SF2">
    <property type="entry name" value="PROTEIN FAM204A"/>
    <property type="match status" value="1"/>
</dbReference>
<dbReference type="PANTHER" id="PTHR14386">
    <property type="entry name" value="PROTEIN FAM204A"/>
    <property type="match status" value="1"/>
</dbReference>
<keyword evidence="3" id="KW-1185">Reference proteome</keyword>
<dbReference type="InterPro" id="IPR037690">
    <property type="entry name" value="FAM204A"/>
</dbReference>
<feature type="compositionally biased region" description="Basic and acidic residues" evidence="1">
    <location>
        <begin position="120"/>
        <end position="134"/>
    </location>
</feature>
<dbReference type="OrthoDB" id="639110at2759"/>
<organism evidence="2 3">
    <name type="scientific">Tetracentron sinense</name>
    <name type="common">Spur-leaf</name>
    <dbReference type="NCBI Taxonomy" id="13715"/>
    <lineage>
        <taxon>Eukaryota</taxon>
        <taxon>Viridiplantae</taxon>
        <taxon>Streptophyta</taxon>
        <taxon>Embryophyta</taxon>
        <taxon>Tracheophyta</taxon>
        <taxon>Spermatophyta</taxon>
        <taxon>Magnoliopsida</taxon>
        <taxon>Trochodendrales</taxon>
        <taxon>Trochodendraceae</taxon>
        <taxon>Tetracentron</taxon>
    </lineage>
</organism>
<proteinExistence type="predicted"/>
<feature type="compositionally biased region" description="Basic and acidic residues" evidence="1">
    <location>
        <begin position="63"/>
        <end position="77"/>
    </location>
</feature>
<gene>
    <name evidence="2" type="ORF">HHK36_024628</name>
</gene>
<feature type="compositionally biased region" description="Low complexity" evidence="1">
    <location>
        <begin position="43"/>
        <end position="58"/>
    </location>
</feature>